<dbReference type="GO" id="GO:0043565">
    <property type="term" value="F:sequence-specific DNA binding"/>
    <property type="evidence" value="ECO:0007669"/>
    <property type="project" value="InterPro"/>
</dbReference>
<dbReference type="InterPro" id="IPR018060">
    <property type="entry name" value="HTH_AraC"/>
</dbReference>
<feature type="modified residue" description="4-aspartylphosphate" evidence="4">
    <location>
        <position position="54"/>
    </location>
</feature>
<dbReference type="GO" id="GO:0003700">
    <property type="term" value="F:DNA-binding transcription factor activity"/>
    <property type="evidence" value="ECO:0007669"/>
    <property type="project" value="InterPro"/>
</dbReference>
<evidence type="ECO:0000259" key="8">
    <source>
        <dbReference type="PROSITE" id="PS50110"/>
    </source>
</evidence>
<dbReference type="SMART" id="SM00342">
    <property type="entry name" value="HTH_ARAC"/>
    <property type="match status" value="1"/>
</dbReference>
<feature type="domain" description="HTH araC/xylS-type" evidence="7">
    <location>
        <begin position="418"/>
        <end position="516"/>
    </location>
</feature>
<dbReference type="InterPro" id="IPR011006">
    <property type="entry name" value="CheY-like_superfamily"/>
</dbReference>
<dbReference type="PROSITE" id="PS00041">
    <property type="entry name" value="HTH_ARAC_FAMILY_1"/>
    <property type="match status" value="1"/>
</dbReference>
<dbReference type="InterPro" id="IPR041522">
    <property type="entry name" value="CdaR_GGDEF"/>
</dbReference>
<evidence type="ECO:0000256" key="1">
    <source>
        <dbReference type="ARBA" id="ARBA00023015"/>
    </source>
</evidence>
<evidence type="ECO:0000259" key="7">
    <source>
        <dbReference type="PROSITE" id="PS01124"/>
    </source>
</evidence>
<gene>
    <name evidence="9" type="ORF">AMD02_00775</name>
</gene>
<name>A0A0M0KFE9_ALKHA</name>
<dbReference type="Pfam" id="PF00072">
    <property type="entry name" value="Response_reg"/>
    <property type="match status" value="1"/>
</dbReference>
<accession>A0A0M0KFE9</accession>
<dbReference type="GO" id="GO:0000160">
    <property type="term" value="P:phosphorelay signal transduction system"/>
    <property type="evidence" value="ECO:0007669"/>
    <property type="project" value="InterPro"/>
</dbReference>
<keyword evidence="1" id="KW-0805">Transcription regulation</keyword>
<organism evidence="9">
    <name type="scientific">Halalkalibacterium halodurans</name>
    <name type="common">Bacillus halodurans</name>
    <dbReference type="NCBI Taxonomy" id="86665"/>
    <lineage>
        <taxon>Bacteria</taxon>
        <taxon>Bacillati</taxon>
        <taxon>Bacillota</taxon>
        <taxon>Bacilli</taxon>
        <taxon>Bacillales</taxon>
        <taxon>Bacillaceae</taxon>
        <taxon>Halalkalibacterium (ex Joshi et al. 2022)</taxon>
    </lineage>
</organism>
<dbReference type="SUPFAM" id="SSF46689">
    <property type="entry name" value="Homeodomain-like"/>
    <property type="match status" value="2"/>
</dbReference>
<evidence type="ECO:0000313" key="9">
    <source>
        <dbReference type="EMBL" id="KOO37536.1"/>
    </source>
</evidence>
<proteinExistence type="predicted"/>
<dbReference type="SMART" id="SM00448">
    <property type="entry name" value="REC"/>
    <property type="match status" value="1"/>
</dbReference>
<sequence>MINVLIVDDEQIEREGLKLFLKDRPNIHIVGEASNGRQAIEKALETQPDLMMMDIKMPGVDGVQAVKEIKQQLPETEFIMVSAFDTFEYAREVMRYGVKEYLLKPTTKEDVLTALDRIVGEIEQAREEKNDQYELQQRLEQISSFVQTESILYLLMDHIQDYEWMEWNEWLRTEQEGYAVVFSFHQQGKEIRKTEKQQWHARIKKEIGLQLPKSTVGPFIGHHLPILMLTENENGMTKQEREQVVIQLLHKVKQAVQPAKVKTGVGGIYRLHSFSTSYREALLALDIIYDHKQASYYFYDKNVKIRADEQLPIERENKLIEAIKSGDGEKALQAFDHYVQAILRCSKHPLHDMRKHLQQLFIILGRLLNEMGLHWETAQDFARFSTVHQVTEHGKSEILHIVRTLQEWRTTDAQSLMLLARDYVHDHFREPLTLDDLAKHIGLSPYYVSKLFKERFDLTFSEYVTQLRVEHAKQLLSLTQKSLKEITYEIGYKDPNYFSRVFKKLTGKSPSDYRKSINGLGPREDTLNGE</sequence>
<dbReference type="EMBL" id="LILD01000001">
    <property type="protein sequence ID" value="KOO37536.1"/>
    <property type="molecule type" value="Genomic_DNA"/>
</dbReference>
<evidence type="ECO:0000256" key="6">
    <source>
        <dbReference type="SAM" id="MobiDB-lite"/>
    </source>
</evidence>
<dbReference type="InterPro" id="IPR009057">
    <property type="entry name" value="Homeodomain-like_sf"/>
</dbReference>
<evidence type="ECO:0000256" key="4">
    <source>
        <dbReference type="PROSITE-ProRule" id="PRU00169"/>
    </source>
</evidence>
<dbReference type="InterPro" id="IPR020449">
    <property type="entry name" value="Tscrpt_reg_AraC-type_HTH"/>
</dbReference>
<keyword evidence="4" id="KW-0597">Phosphoprotein</keyword>
<dbReference type="PROSITE" id="PS01124">
    <property type="entry name" value="HTH_ARAC_FAMILY_2"/>
    <property type="match status" value="1"/>
</dbReference>
<dbReference type="InterPro" id="IPR001789">
    <property type="entry name" value="Sig_transdc_resp-reg_receiver"/>
</dbReference>
<dbReference type="Pfam" id="PF12833">
    <property type="entry name" value="HTH_18"/>
    <property type="match status" value="1"/>
</dbReference>
<protein>
    <recommendedName>
        <fullName evidence="10">Two-component system, response regulator YesN</fullName>
    </recommendedName>
</protein>
<dbReference type="CDD" id="cd17536">
    <property type="entry name" value="REC_YesN-like"/>
    <property type="match status" value="1"/>
</dbReference>
<dbReference type="GeneID" id="87599388"/>
<dbReference type="PROSITE" id="PS50110">
    <property type="entry name" value="RESPONSE_REGULATORY"/>
    <property type="match status" value="1"/>
</dbReference>
<dbReference type="PATRIC" id="fig|136160.3.peg.340"/>
<feature type="coiled-coil region" evidence="5">
    <location>
        <begin position="108"/>
        <end position="142"/>
    </location>
</feature>
<feature type="region of interest" description="Disordered" evidence="6">
    <location>
        <begin position="510"/>
        <end position="530"/>
    </location>
</feature>
<evidence type="ECO:0008006" key="10">
    <source>
        <dbReference type="Google" id="ProtNLM"/>
    </source>
</evidence>
<dbReference type="InterPro" id="IPR018062">
    <property type="entry name" value="HTH_AraC-typ_CS"/>
</dbReference>
<evidence type="ECO:0000256" key="5">
    <source>
        <dbReference type="SAM" id="Coils"/>
    </source>
</evidence>
<reference evidence="9" key="1">
    <citation type="submission" date="2015-08" db="EMBL/GenBank/DDBJ databases">
        <title>Complete DNA Sequence of Pseudomonas syringae pv. actinidiae, the Causal Agent of Kiwifruit Canker Disease.</title>
        <authorList>
            <person name="Rikkerink E.H.A."/>
            <person name="Fineran P.C."/>
        </authorList>
    </citation>
    <scope>NUCLEOTIDE SEQUENCE</scope>
    <source>
        <strain evidence="9">DSM 13666</strain>
    </source>
</reference>
<dbReference type="Gene3D" id="3.40.50.2300">
    <property type="match status" value="1"/>
</dbReference>
<evidence type="ECO:0000256" key="3">
    <source>
        <dbReference type="ARBA" id="ARBA00023163"/>
    </source>
</evidence>
<dbReference type="PANTHER" id="PTHR43280">
    <property type="entry name" value="ARAC-FAMILY TRANSCRIPTIONAL REGULATOR"/>
    <property type="match status" value="1"/>
</dbReference>
<evidence type="ECO:0000256" key="2">
    <source>
        <dbReference type="ARBA" id="ARBA00023125"/>
    </source>
</evidence>
<feature type="domain" description="Response regulatory" evidence="8">
    <location>
        <begin position="3"/>
        <end position="119"/>
    </location>
</feature>
<keyword evidence="3" id="KW-0804">Transcription</keyword>
<dbReference type="RefSeq" id="WP_053430114.1">
    <property type="nucleotide sequence ID" value="NZ_CP040441.1"/>
</dbReference>
<dbReference type="PANTHER" id="PTHR43280:SF10">
    <property type="entry name" value="REGULATORY PROTEIN POCR"/>
    <property type="match status" value="1"/>
</dbReference>
<keyword evidence="5" id="KW-0175">Coiled coil</keyword>
<dbReference type="AlphaFoldDB" id="A0A0M0KFE9"/>
<keyword evidence="2" id="KW-0238">DNA-binding</keyword>
<dbReference type="PRINTS" id="PR00032">
    <property type="entry name" value="HTHARAC"/>
</dbReference>
<dbReference type="Pfam" id="PF17853">
    <property type="entry name" value="GGDEF_2"/>
    <property type="match status" value="1"/>
</dbReference>
<dbReference type="Gene3D" id="1.10.10.60">
    <property type="entry name" value="Homeodomain-like"/>
    <property type="match status" value="2"/>
</dbReference>
<comment type="caution">
    <text evidence="9">The sequence shown here is derived from an EMBL/GenBank/DDBJ whole genome shotgun (WGS) entry which is preliminary data.</text>
</comment>
<dbReference type="SUPFAM" id="SSF52172">
    <property type="entry name" value="CheY-like"/>
    <property type="match status" value="1"/>
</dbReference>